<gene>
    <name evidence="7" type="ORF">HLY00_5379</name>
</gene>
<dbReference type="Proteomes" id="UP000570517">
    <property type="component" value="Unassembled WGS sequence"/>
</dbReference>
<dbReference type="InterPro" id="IPR007213">
    <property type="entry name" value="Ppm1/Ppm2/Tcmp"/>
</dbReference>
<dbReference type="SUPFAM" id="SSF53335">
    <property type="entry name" value="S-adenosyl-L-methionine-dependent methyltransferases"/>
    <property type="match status" value="1"/>
</dbReference>
<evidence type="ECO:0000313" key="8">
    <source>
        <dbReference type="Proteomes" id="UP000570517"/>
    </source>
</evidence>
<keyword evidence="3 6" id="KW-0489">Methyltransferase</keyword>
<dbReference type="AlphaFoldDB" id="A0A850PJN3"/>
<proteinExistence type="inferred from homology"/>
<dbReference type="EMBL" id="JABFYL010000024">
    <property type="protein sequence ID" value="NVN50442.1"/>
    <property type="molecule type" value="Genomic_DNA"/>
</dbReference>
<dbReference type="GO" id="GO:0008168">
    <property type="term" value="F:methyltransferase activity"/>
    <property type="evidence" value="ECO:0007669"/>
    <property type="project" value="UniProtKB-UniRule"/>
</dbReference>
<evidence type="ECO:0000256" key="4">
    <source>
        <dbReference type="ARBA" id="ARBA00022679"/>
    </source>
</evidence>
<reference evidence="7 8" key="1">
    <citation type="submission" date="2020-05" db="EMBL/GenBank/DDBJ databases">
        <title>Draft genome sequence of Mycobacterium hippocampi DL, isolated from European seabass, Dicentrarchus labrax, reared in fish farms.</title>
        <authorList>
            <person name="Stathopoulou P."/>
            <person name="Asimakis E."/>
            <person name="Tzokas K."/>
            <person name="Batargias C."/>
            <person name="Tsiamis G."/>
        </authorList>
    </citation>
    <scope>NUCLEOTIDE SEQUENCE [LARGE SCALE GENOMIC DNA]</scope>
    <source>
        <strain evidence="7 8">DL</strain>
    </source>
</reference>
<organism evidence="7 8">
    <name type="scientific">Mycolicibacterium hippocampi</name>
    <dbReference type="NCBI Taxonomy" id="659824"/>
    <lineage>
        <taxon>Bacteria</taxon>
        <taxon>Bacillati</taxon>
        <taxon>Actinomycetota</taxon>
        <taxon>Actinomycetes</taxon>
        <taxon>Mycobacteriales</taxon>
        <taxon>Mycobacteriaceae</taxon>
        <taxon>Mycolicibacterium</taxon>
    </lineage>
</organism>
<dbReference type="Gene3D" id="3.40.50.150">
    <property type="entry name" value="Vaccinia Virus protein VP39"/>
    <property type="match status" value="1"/>
</dbReference>
<keyword evidence="8" id="KW-1185">Reference proteome</keyword>
<evidence type="ECO:0000256" key="5">
    <source>
        <dbReference type="ARBA" id="ARBA00022691"/>
    </source>
</evidence>
<dbReference type="Pfam" id="PF04072">
    <property type="entry name" value="LCM"/>
    <property type="match status" value="1"/>
</dbReference>
<dbReference type="EC" id="2.1.1.-" evidence="6"/>
<evidence type="ECO:0000313" key="7">
    <source>
        <dbReference type="EMBL" id="NVN50442.1"/>
    </source>
</evidence>
<sequence>MARTGDDSWDLASSVGATATMVAAGRAFASLDPKGLIDDPFAAPLVRAVGLDFFTTMLDGDLDVSQLPGGSADRVQSMIDAMAVRTRFFDDHLMAATAGGVRQVVILASGLDSRAYRLPWPDGTVVYEIDQPDVITLKTQTLNNLGVEPTATRRTVSIDLREDWPAALRDAGFDASQPTAWLAEGLLIYLPPDAQDHLFDLITRHSAAGSTLGTEYAPGIVDFDAEKARELSAPLREYGLNIDMGSLVYAGRRNEVTDYLRRSGWQVTGSPRDELFSKFGVPLPAPEDDDVLGEIVYVSAHIQPT</sequence>
<evidence type="ECO:0000256" key="2">
    <source>
        <dbReference type="ARBA" id="ARBA00008138"/>
    </source>
</evidence>
<dbReference type="PANTHER" id="PTHR43619:SF2">
    <property type="entry name" value="S-ADENOSYL-L-METHIONINE-DEPENDENT METHYLTRANSFERASES SUPERFAMILY PROTEIN"/>
    <property type="match status" value="1"/>
</dbReference>
<keyword evidence="5 6" id="KW-0949">S-adenosyl-L-methionine</keyword>
<name>A0A850PJN3_9MYCO</name>
<evidence type="ECO:0000256" key="6">
    <source>
        <dbReference type="RuleBase" id="RU362030"/>
    </source>
</evidence>
<evidence type="ECO:0000256" key="3">
    <source>
        <dbReference type="ARBA" id="ARBA00022603"/>
    </source>
</evidence>
<dbReference type="InterPro" id="IPR011610">
    <property type="entry name" value="SAM_mthyl_Trfase_ML2640-like"/>
</dbReference>
<dbReference type="GO" id="GO:0032259">
    <property type="term" value="P:methylation"/>
    <property type="evidence" value="ECO:0007669"/>
    <property type="project" value="UniProtKB-KW"/>
</dbReference>
<evidence type="ECO:0000256" key="1">
    <source>
        <dbReference type="ARBA" id="ARBA00003907"/>
    </source>
</evidence>
<dbReference type="NCBIfam" id="TIGR00027">
    <property type="entry name" value="mthyl_TIGR00027"/>
    <property type="match status" value="1"/>
</dbReference>
<dbReference type="InterPro" id="IPR029063">
    <property type="entry name" value="SAM-dependent_MTases_sf"/>
</dbReference>
<protein>
    <recommendedName>
        <fullName evidence="6">S-adenosyl-L-methionine-dependent methyltransferase</fullName>
        <ecNumber evidence="6">2.1.1.-</ecNumber>
    </recommendedName>
</protein>
<dbReference type="FunFam" id="3.40.50.150:FF:000152">
    <property type="entry name" value="S-adenosyl-L-methionine-dependent methyltransferase"/>
    <property type="match status" value="1"/>
</dbReference>
<dbReference type="PANTHER" id="PTHR43619">
    <property type="entry name" value="S-ADENOSYL-L-METHIONINE-DEPENDENT METHYLTRANSFERASE YKTD-RELATED"/>
    <property type="match status" value="1"/>
</dbReference>
<comment type="similarity">
    <text evidence="2 6">Belongs to the UPF0677 family.</text>
</comment>
<comment type="caution">
    <text evidence="7">The sequence shown here is derived from an EMBL/GenBank/DDBJ whole genome shotgun (WGS) entry which is preliminary data.</text>
</comment>
<accession>A0A850PJN3</accession>
<dbReference type="RefSeq" id="WP_178358791.1">
    <property type="nucleotide sequence ID" value="NZ_JABFYL010000024.1"/>
</dbReference>
<keyword evidence="4 7" id="KW-0808">Transferase</keyword>
<comment type="function">
    <text evidence="1 6">Exhibits S-adenosyl-L-methionine-dependent methyltransferase activity.</text>
</comment>